<accession>A0A0N8RKT4</accession>
<sequence>MTSCRAYPRVKLSGASIACNGWRAWVALCTMRAGLNKAASSPALWNQQRKMCVDSSGFEAEALHGRCAEISLCSPFARAEVIQAKARVAASRVKRLFLFQRIRFTVSRVRWLAAVGRVGRATWMESVVSGADASLYRGRARRVAEGVRLFSSLRCRAPLSSYKSTLFQWGDFLSLTH</sequence>
<evidence type="ECO:0000313" key="2">
    <source>
        <dbReference type="EMBL" id="RMQ03162.1"/>
    </source>
</evidence>
<gene>
    <name evidence="2" type="ORF">ALQ11_04866</name>
    <name evidence="1" type="ORF">ALQ42_100731</name>
</gene>
<protein>
    <submittedName>
        <fullName evidence="1">Uncharacterized protein</fullName>
    </submittedName>
</protein>
<evidence type="ECO:0000313" key="3">
    <source>
        <dbReference type="Proteomes" id="UP000272471"/>
    </source>
</evidence>
<dbReference type="Proteomes" id="UP000273536">
    <property type="component" value="Unassembled WGS sequence"/>
</dbReference>
<name>A0A0N8RKT4_PSESG</name>
<dbReference type="AlphaFoldDB" id="A0A0N8RKT4"/>
<dbReference type="EMBL" id="RBQX01000421">
    <property type="protein sequence ID" value="RMQ03162.1"/>
    <property type="molecule type" value="Genomic_DNA"/>
</dbReference>
<dbReference type="Proteomes" id="UP000272471">
    <property type="component" value="Unassembled WGS sequence"/>
</dbReference>
<comment type="caution">
    <text evidence="1">The sequence shown here is derived from an EMBL/GenBank/DDBJ whole genome shotgun (WGS) entry which is preliminary data.</text>
</comment>
<organism evidence="1 4">
    <name type="scientific">Pseudomonas savastanoi pv. glycinea</name>
    <name type="common">Pseudomonas syringae pv. glycinea</name>
    <dbReference type="NCBI Taxonomy" id="318"/>
    <lineage>
        <taxon>Bacteria</taxon>
        <taxon>Pseudomonadati</taxon>
        <taxon>Pseudomonadota</taxon>
        <taxon>Gammaproteobacteria</taxon>
        <taxon>Pseudomonadales</taxon>
        <taxon>Pseudomonadaceae</taxon>
        <taxon>Pseudomonas</taxon>
    </lineage>
</organism>
<evidence type="ECO:0000313" key="4">
    <source>
        <dbReference type="Proteomes" id="UP000273536"/>
    </source>
</evidence>
<dbReference type="EMBL" id="RBPS01000175">
    <property type="protein sequence ID" value="RMO36756.1"/>
    <property type="molecule type" value="Genomic_DNA"/>
</dbReference>
<proteinExistence type="predicted"/>
<evidence type="ECO:0000313" key="1">
    <source>
        <dbReference type="EMBL" id="RMO36756.1"/>
    </source>
</evidence>
<reference evidence="3 4" key="1">
    <citation type="submission" date="2018-08" db="EMBL/GenBank/DDBJ databases">
        <title>Recombination of ecologically and evolutionarily significant loci maintains genetic cohesion in the Pseudomonas syringae species complex.</title>
        <authorList>
            <person name="Dillon M."/>
            <person name="Thakur S."/>
            <person name="Almeida R.N.D."/>
            <person name="Weir B.S."/>
            <person name="Guttman D.S."/>
        </authorList>
    </citation>
    <scope>NUCLEOTIDE SEQUENCE [LARGE SCALE GENOMIC DNA]</scope>
    <source>
        <strain evidence="2 3">ICMP 4182</strain>
        <strain evidence="1 4">ICMP 6372</strain>
    </source>
</reference>